<protein>
    <submittedName>
        <fullName evidence="1">Uncharacterized protein</fullName>
    </submittedName>
</protein>
<dbReference type="Proteomes" id="UP000324800">
    <property type="component" value="Unassembled WGS sequence"/>
</dbReference>
<accession>A0A5J4U6N3</accession>
<dbReference type="AlphaFoldDB" id="A0A5J4U6N3"/>
<reference evidence="1 2" key="1">
    <citation type="submission" date="2019-03" db="EMBL/GenBank/DDBJ databases">
        <title>Single cell metagenomics reveals metabolic interactions within the superorganism composed of flagellate Streblomastix strix and complex community of Bacteroidetes bacteria on its surface.</title>
        <authorList>
            <person name="Treitli S.C."/>
            <person name="Kolisko M."/>
            <person name="Husnik F."/>
            <person name="Keeling P."/>
            <person name="Hampl V."/>
        </authorList>
    </citation>
    <scope>NUCLEOTIDE SEQUENCE [LARGE SCALE GENOMIC DNA]</scope>
    <source>
        <strain evidence="1">ST1C</strain>
    </source>
</reference>
<dbReference type="EMBL" id="SNRW01019813">
    <property type="protein sequence ID" value="KAA6366029.1"/>
    <property type="molecule type" value="Genomic_DNA"/>
</dbReference>
<organism evidence="1 2">
    <name type="scientific">Streblomastix strix</name>
    <dbReference type="NCBI Taxonomy" id="222440"/>
    <lineage>
        <taxon>Eukaryota</taxon>
        <taxon>Metamonada</taxon>
        <taxon>Preaxostyla</taxon>
        <taxon>Oxymonadida</taxon>
        <taxon>Streblomastigidae</taxon>
        <taxon>Streblomastix</taxon>
    </lineage>
</organism>
<gene>
    <name evidence="1" type="ORF">EZS28_038444</name>
</gene>
<feature type="non-terminal residue" evidence="1">
    <location>
        <position position="1"/>
    </location>
</feature>
<comment type="caution">
    <text evidence="1">The sequence shown here is derived from an EMBL/GenBank/DDBJ whole genome shotgun (WGS) entry which is preliminary data.</text>
</comment>
<evidence type="ECO:0000313" key="2">
    <source>
        <dbReference type="Proteomes" id="UP000324800"/>
    </source>
</evidence>
<name>A0A5J4U6N3_9EUKA</name>
<sequence>TQIDPVDPELIIQLPSFENRIEVIDPKCGFENDCDFKSNSDFEFIPVLCPEQTAPAYSLIILPYQFEVIFGGQQAKESGISVELTISAIYGHPPKANAYNFLLQTPSFESKLIRPKSQTLTVPSELQVANSDE</sequence>
<proteinExistence type="predicted"/>
<evidence type="ECO:0000313" key="1">
    <source>
        <dbReference type="EMBL" id="KAA6366029.1"/>
    </source>
</evidence>